<keyword evidence="2" id="KW-1185">Reference proteome</keyword>
<name>A0A6B8VI46_9CORY</name>
<evidence type="ECO:0000313" key="1">
    <source>
        <dbReference type="EMBL" id="QGU02689.1"/>
    </source>
</evidence>
<dbReference type="EMBL" id="CP046452">
    <property type="protein sequence ID" value="QGU02689.1"/>
    <property type="molecule type" value="Genomic_DNA"/>
</dbReference>
<protein>
    <recommendedName>
        <fullName evidence="3">DUF4259 domain-containing protein</fullName>
    </recommendedName>
</protein>
<dbReference type="InterPro" id="IPR025355">
    <property type="entry name" value="DUF4259"/>
</dbReference>
<gene>
    <name evidence="1" type="ORF">CKALI_09170</name>
</gene>
<dbReference type="Proteomes" id="UP000427071">
    <property type="component" value="Chromosome"/>
</dbReference>
<evidence type="ECO:0008006" key="3">
    <source>
        <dbReference type="Google" id="ProtNLM"/>
    </source>
</evidence>
<evidence type="ECO:0000313" key="2">
    <source>
        <dbReference type="Proteomes" id="UP000427071"/>
    </source>
</evidence>
<dbReference type="Pfam" id="PF14078">
    <property type="entry name" value="DUF4259"/>
    <property type="match status" value="1"/>
</dbReference>
<organism evidence="1 2">
    <name type="scientific">Corynebacterium kalinowskii</name>
    <dbReference type="NCBI Taxonomy" id="2675216"/>
    <lineage>
        <taxon>Bacteria</taxon>
        <taxon>Bacillati</taxon>
        <taxon>Actinomycetota</taxon>
        <taxon>Actinomycetes</taxon>
        <taxon>Mycobacteriales</taxon>
        <taxon>Corynebacteriaceae</taxon>
        <taxon>Corynebacterium</taxon>
    </lineage>
</organism>
<sequence length="117" mass="12430">MGAWDIAIFADENNADFLDEMASLDSEDIVEAVEDAVALVASGKAVNEEETANGHLAATIAAIWAGAPFTAGEIAENYPFVRQLAGSGSELLRERAGAILEEVDTEEDLEVYLEALN</sequence>
<dbReference type="AlphaFoldDB" id="A0A6B8VI46"/>
<reference evidence="2" key="1">
    <citation type="submission" date="2019-11" db="EMBL/GenBank/DDBJ databases">
        <title>Complete genome sequence of Corynebacterium kalinowskii 1959, a novel Corynebacterium species isolated from soil of a small paddock in Vilsendorf, Germany.</title>
        <authorList>
            <person name="Schaffert L."/>
            <person name="Ruwe M."/>
            <person name="Milse J."/>
            <person name="Hanuschka K."/>
            <person name="Ortseifen V."/>
            <person name="Droste J."/>
            <person name="Brandt D."/>
            <person name="Schlueter L."/>
            <person name="Kutter Y."/>
            <person name="Vinke S."/>
            <person name="Viehoefer P."/>
            <person name="Jacob L."/>
            <person name="Luebke N.-C."/>
            <person name="Schulte-Berndt E."/>
            <person name="Hain C."/>
            <person name="Linder M."/>
            <person name="Schmidt P."/>
            <person name="Wollenschlaeger L."/>
            <person name="Luttermann T."/>
            <person name="Thieme E."/>
            <person name="Hassa J."/>
            <person name="Haak M."/>
            <person name="Wittchen M."/>
            <person name="Mentz A."/>
            <person name="Persicke M."/>
            <person name="Busche T."/>
            <person name="Ruckert C."/>
        </authorList>
    </citation>
    <scope>NUCLEOTIDE SEQUENCE [LARGE SCALE GENOMIC DNA]</scope>
    <source>
        <strain evidence="2">1959</strain>
    </source>
</reference>
<accession>A0A6B8VI46</accession>
<dbReference type="RefSeq" id="WP_156193745.1">
    <property type="nucleotide sequence ID" value="NZ_CP046452.1"/>
</dbReference>
<dbReference type="KEGG" id="ckw:CKALI_09170"/>
<proteinExistence type="predicted"/>